<organism evidence="1 2">
    <name type="scientific">Fuerstiella marisgermanici</name>
    <dbReference type="NCBI Taxonomy" id="1891926"/>
    <lineage>
        <taxon>Bacteria</taxon>
        <taxon>Pseudomonadati</taxon>
        <taxon>Planctomycetota</taxon>
        <taxon>Planctomycetia</taxon>
        <taxon>Planctomycetales</taxon>
        <taxon>Planctomycetaceae</taxon>
        <taxon>Fuerstiella</taxon>
    </lineage>
</organism>
<dbReference type="SUPFAM" id="SSF52540">
    <property type="entry name" value="P-loop containing nucleoside triphosphate hydrolases"/>
    <property type="match status" value="1"/>
</dbReference>
<sequence length="376" mass="43651">MKGTISVKYFGPGCLAGITLTDWLTLLAQNGFRVSPRYWAKAAFISASSVVTSILRPIETRAYHQRLQQSDPEPPIFIVGCWRSGTTHLHNLLCLDDRYAAPNMYHTMYPHTFLLTESWLRPLLDSMTPRKRFMDNMPQGLQEPHEDEMALAITTLRSNMLSWAFPHNANRYDAYLDFATATDDEKMLWAEWFKKFVSKVAFKTQKRVVLKSPNHTARIQMLHQMYPDAKFLHIRRHPCDVFRSMCHMARKVQPVWGLQVLPPDQIPEMVIDTYRRLYDAYLDQVQFVPETHRHEIAYEDLVSNPVDVLESAYAVLSLGDFAAVKPKLEEYAAANASYQRNAHAELPPEDLKRLHDQWDRFFTAWNYDLPVTETAK</sequence>
<dbReference type="InterPro" id="IPR052736">
    <property type="entry name" value="Stf3_sulfotransferase"/>
</dbReference>
<evidence type="ECO:0000313" key="1">
    <source>
        <dbReference type="EMBL" id="APZ94018.1"/>
    </source>
</evidence>
<dbReference type="Pfam" id="PF13469">
    <property type="entry name" value="Sulfotransfer_3"/>
    <property type="match status" value="1"/>
</dbReference>
<keyword evidence="1" id="KW-0808">Transferase</keyword>
<dbReference type="InterPro" id="IPR027417">
    <property type="entry name" value="P-loop_NTPase"/>
</dbReference>
<dbReference type="OrthoDB" id="9777890at2"/>
<protein>
    <submittedName>
        <fullName evidence="1">Sulfotransferase domain protein</fullName>
    </submittedName>
</protein>
<evidence type="ECO:0000313" key="2">
    <source>
        <dbReference type="Proteomes" id="UP000187735"/>
    </source>
</evidence>
<dbReference type="Gene3D" id="3.40.50.300">
    <property type="entry name" value="P-loop containing nucleotide triphosphate hydrolases"/>
    <property type="match status" value="1"/>
</dbReference>
<reference evidence="1 2" key="1">
    <citation type="journal article" date="2016" name="Front. Microbiol.">
        <title>Fuerstia marisgermanicae gen. nov., sp. nov., an Unusual Member of the Phylum Planctomycetes from the German Wadden Sea.</title>
        <authorList>
            <person name="Kohn T."/>
            <person name="Heuer A."/>
            <person name="Jogler M."/>
            <person name="Vollmers J."/>
            <person name="Boedeker C."/>
            <person name="Bunk B."/>
            <person name="Rast P."/>
            <person name="Borchert D."/>
            <person name="Glockner I."/>
            <person name="Freese H.M."/>
            <person name="Klenk H.P."/>
            <person name="Overmann J."/>
            <person name="Kaster A.K."/>
            <person name="Rohde M."/>
            <person name="Wiegand S."/>
            <person name="Jogler C."/>
        </authorList>
    </citation>
    <scope>NUCLEOTIDE SEQUENCE [LARGE SCALE GENOMIC DNA]</scope>
    <source>
        <strain evidence="1 2">NH11</strain>
    </source>
</reference>
<dbReference type="GO" id="GO:0016740">
    <property type="term" value="F:transferase activity"/>
    <property type="evidence" value="ECO:0007669"/>
    <property type="project" value="UniProtKB-KW"/>
</dbReference>
<proteinExistence type="predicted"/>
<dbReference type="KEGG" id="fmr:Fuma_03636"/>
<keyword evidence="2" id="KW-1185">Reference proteome</keyword>
<dbReference type="RefSeq" id="WP_145944242.1">
    <property type="nucleotide sequence ID" value="NZ_CP017641.1"/>
</dbReference>
<dbReference type="EMBL" id="CP017641">
    <property type="protein sequence ID" value="APZ94018.1"/>
    <property type="molecule type" value="Genomic_DNA"/>
</dbReference>
<dbReference type="Proteomes" id="UP000187735">
    <property type="component" value="Chromosome"/>
</dbReference>
<dbReference type="PANTHER" id="PTHR36451">
    <property type="entry name" value="PAPS-DEPENDENT SULFOTRANSFERASE STF3"/>
    <property type="match status" value="1"/>
</dbReference>
<gene>
    <name evidence="1" type="ORF">Fuma_03636</name>
</gene>
<dbReference type="STRING" id="1891926.Fuma_03636"/>
<name>A0A1P8WIY5_9PLAN</name>
<dbReference type="AlphaFoldDB" id="A0A1P8WIY5"/>
<accession>A0A1P8WIY5</accession>
<dbReference type="PANTHER" id="PTHR36451:SF1">
    <property type="entry name" value="OMEGA-HYDROXY-BETA-DIHYDROMENAQUINONE-9 SULFOTRANSFERASE STF3"/>
    <property type="match status" value="1"/>
</dbReference>